<reference evidence="1" key="1">
    <citation type="submission" date="2023-02" db="EMBL/GenBank/DDBJ databases">
        <authorList>
            <person name="Palmer J.M."/>
        </authorList>
    </citation>
    <scope>NUCLEOTIDE SEQUENCE</scope>
    <source>
        <strain evidence="1">FW57</strain>
    </source>
</reference>
<comment type="caution">
    <text evidence="1">The sequence shown here is derived from an EMBL/GenBank/DDBJ whole genome shotgun (WGS) entry which is preliminary data.</text>
</comment>
<protein>
    <submittedName>
        <fullName evidence="1">Uncharacterized protein</fullName>
    </submittedName>
</protein>
<dbReference type="Proteomes" id="UP001197093">
    <property type="component" value="Unassembled WGS sequence"/>
</dbReference>
<name>A0AAD4HVV0_9PEZI</name>
<sequence>MDISGRLAAQVPSILLTSRGHLWRRTDLAEILCYRALERTTFKPAEKLALLHVALTARRWHWAHRLLSLPPETSHANDRDADDHSLLFSLPHVDTMLVEAGADIHLPLRPREMANSSGSLREMTPLKFALVRPQAFHIDAMLRKQPIRGNPQAAEPMYLHWAVGLPWHPALYLPEPKVTWRARDASIRALLAAGADTRQLDASGDMAWSFLLGALVTDVDKVEHTCHWFKPLSRGVDIARKNNDGYSVTDYLEELLAQPTAAEVLGVYLQLITLENGEKEIKWLK</sequence>
<accession>A0AAD4HVV0</accession>
<evidence type="ECO:0000313" key="1">
    <source>
        <dbReference type="EMBL" id="KAG7284700.1"/>
    </source>
</evidence>
<keyword evidence="2" id="KW-1185">Reference proteome</keyword>
<organism evidence="1 2">
    <name type="scientific">Staphylotrichum longicolle</name>
    <dbReference type="NCBI Taxonomy" id="669026"/>
    <lineage>
        <taxon>Eukaryota</taxon>
        <taxon>Fungi</taxon>
        <taxon>Dikarya</taxon>
        <taxon>Ascomycota</taxon>
        <taxon>Pezizomycotina</taxon>
        <taxon>Sordariomycetes</taxon>
        <taxon>Sordariomycetidae</taxon>
        <taxon>Sordariales</taxon>
        <taxon>Chaetomiaceae</taxon>
        <taxon>Staphylotrichum</taxon>
    </lineage>
</organism>
<proteinExistence type="predicted"/>
<dbReference type="AlphaFoldDB" id="A0AAD4HVV0"/>
<evidence type="ECO:0000313" key="2">
    <source>
        <dbReference type="Proteomes" id="UP001197093"/>
    </source>
</evidence>
<gene>
    <name evidence="1" type="ORF">NEMBOFW57_009309</name>
</gene>
<dbReference type="EMBL" id="JAHCVI010000005">
    <property type="protein sequence ID" value="KAG7284700.1"/>
    <property type="molecule type" value="Genomic_DNA"/>
</dbReference>